<organism evidence="2 3">
    <name type="scientific">Ditylenchus destructor</name>
    <dbReference type="NCBI Taxonomy" id="166010"/>
    <lineage>
        <taxon>Eukaryota</taxon>
        <taxon>Metazoa</taxon>
        <taxon>Ecdysozoa</taxon>
        <taxon>Nematoda</taxon>
        <taxon>Chromadorea</taxon>
        <taxon>Rhabditida</taxon>
        <taxon>Tylenchina</taxon>
        <taxon>Tylenchomorpha</taxon>
        <taxon>Sphaerularioidea</taxon>
        <taxon>Anguinidae</taxon>
        <taxon>Anguininae</taxon>
        <taxon>Ditylenchus</taxon>
    </lineage>
</organism>
<evidence type="ECO:0000313" key="2">
    <source>
        <dbReference type="EMBL" id="KAI1716528.1"/>
    </source>
</evidence>
<sequence>MNLLLFLFFSITITLIMGTGEAIVCYDCDADDATCDTGECYGATCLKMETSYLDNERRRTVNKGCSDEYEETQCKQTAFGSKLITRCTCDTDYCNGEKRLVAAGFPASSKHKLLLSPLYVLINAERGFNNYEF</sequence>
<dbReference type="EMBL" id="JAKKPZ010000010">
    <property type="protein sequence ID" value="KAI1716528.1"/>
    <property type="molecule type" value="Genomic_DNA"/>
</dbReference>
<proteinExistence type="predicted"/>
<dbReference type="AlphaFoldDB" id="A0AAD4N4G6"/>
<evidence type="ECO:0000256" key="1">
    <source>
        <dbReference type="SAM" id="SignalP"/>
    </source>
</evidence>
<dbReference type="Gene3D" id="2.10.60.10">
    <property type="entry name" value="CD59"/>
    <property type="match status" value="1"/>
</dbReference>
<accession>A0AAD4N4G6</accession>
<keyword evidence="3" id="KW-1185">Reference proteome</keyword>
<feature type="signal peptide" evidence="1">
    <location>
        <begin position="1"/>
        <end position="18"/>
    </location>
</feature>
<protein>
    <recommendedName>
        <fullName evidence="4">Protein sleepless</fullName>
    </recommendedName>
</protein>
<feature type="chain" id="PRO_5042102615" description="Protein sleepless" evidence="1">
    <location>
        <begin position="19"/>
        <end position="133"/>
    </location>
</feature>
<dbReference type="InterPro" id="IPR045860">
    <property type="entry name" value="Snake_toxin-like_sf"/>
</dbReference>
<reference evidence="2" key="1">
    <citation type="submission" date="2022-01" db="EMBL/GenBank/DDBJ databases">
        <title>Genome Sequence Resource for Two Populations of Ditylenchus destructor, the Migratory Endoparasitic Phytonematode.</title>
        <authorList>
            <person name="Zhang H."/>
            <person name="Lin R."/>
            <person name="Xie B."/>
        </authorList>
    </citation>
    <scope>NUCLEOTIDE SEQUENCE</scope>
    <source>
        <strain evidence="2">BazhouSP</strain>
    </source>
</reference>
<evidence type="ECO:0000313" key="3">
    <source>
        <dbReference type="Proteomes" id="UP001201812"/>
    </source>
</evidence>
<dbReference type="Proteomes" id="UP001201812">
    <property type="component" value="Unassembled WGS sequence"/>
</dbReference>
<evidence type="ECO:0008006" key="4">
    <source>
        <dbReference type="Google" id="ProtNLM"/>
    </source>
</evidence>
<comment type="caution">
    <text evidence="2">The sequence shown here is derived from an EMBL/GenBank/DDBJ whole genome shotgun (WGS) entry which is preliminary data.</text>
</comment>
<gene>
    <name evidence="2" type="ORF">DdX_07588</name>
</gene>
<name>A0AAD4N4G6_9BILA</name>
<keyword evidence="1" id="KW-0732">Signal</keyword>